<accession>A0ABS3EUZ4</accession>
<evidence type="ECO:0000313" key="1">
    <source>
        <dbReference type="EMBL" id="MBO0329771.1"/>
    </source>
</evidence>
<dbReference type="InterPro" id="IPR008969">
    <property type="entry name" value="CarboxyPept-like_regulatory"/>
</dbReference>
<proteinExistence type="predicted"/>
<sequence length="881" mass="101119">MLRTLIFAVSLILHSLHFYSQERVSGHVLDFNKNPVVGANIVVANEQEKILVYGFANNRGFFSVDFPKDIPSKVLVIVSGLGFETSQHIINIEPNKSEYQITFILNEKVEHLDEVTLKPNEKIYRTGNVTKINVDAFKDGTEQTIEDILRELPGIEILQDGSIKAHGRFISKLLVEGDDLFDDKYKVLSKNLDAKILDEVEIIDQFESNPVLSKVTESENVALNLILKDEYKNVWFGNVGLGLGNNDRIKSSANIGLIKKKVKFFYLGGYNNLGQTGTGQTGNASKTININTLVQEKRVESSLSPIYEVAPIRINQMDEKDIVLNNASLNSISLVCNLNSELKIRGTGIFANDIEDQMIFKETLFTTGQELFRYTENQHTSFEKSNATGELELQYYPREEAYYKNLVKFNSSPQYTEMLNGFNGNDVQQDLTNYDTSFYNHFDSSHLLWNKHLMHNYAYFGMQSIGHNGRLISPTLYNLLADGEVGEVHHISDGFSKIYGVISKLIFNQKKYKQSLELENQKKKVTRENQFIVNKNHQGAHIDSLENHITFDSNKFQASFNSSFDISEHLRVKTEFSIEHLNINFDQSFFSKWMLIPKIILRIRNTSIGSFGLDYQRDFTEPLLDYFLMNFQLTGYQSFKKGVDFINVPRKNQFSFHYQIANKIKTQQLTLKSKFKRNEAEYAQNIQIDESIILKGYDFVKGGTNFTTTLDYTSFFKKLNFSSNLGANINWSKLPYKLNTSNFSNLGLFSKGINISGTTYFEFPVNLDFDFSSNWTRSNYNGIVSYSNWINLSANLLLKINKEISGSFSNKYLKMPNATYFSEDFDVHYTPQNSKFSYQIMGNNIANQRIFTILNIDEYSTTSTQIKLIPRYILASIKYRF</sequence>
<dbReference type="RefSeq" id="WP_207070229.1">
    <property type="nucleotide sequence ID" value="NZ_JAFLND010000001.1"/>
</dbReference>
<dbReference type="SUPFAM" id="SSF56935">
    <property type="entry name" value="Porins"/>
    <property type="match status" value="1"/>
</dbReference>
<comment type="caution">
    <text evidence="1">The sequence shown here is derived from an EMBL/GenBank/DDBJ whole genome shotgun (WGS) entry which is preliminary data.</text>
</comment>
<keyword evidence="2" id="KW-1185">Reference proteome</keyword>
<reference evidence="1 2" key="1">
    <citation type="submission" date="2021-03" db="EMBL/GenBank/DDBJ databases">
        <title>Muricauda sp. CAU 1631 isolated from Incheon.</title>
        <authorList>
            <person name="Kim W."/>
        </authorList>
    </citation>
    <scope>NUCLEOTIDE SEQUENCE [LARGE SCALE GENOMIC DNA]</scope>
    <source>
        <strain evidence="1 2">CAU 1631</strain>
    </source>
</reference>
<organism evidence="1 2">
    <name type="scientific">[Muricauda] lutisoli</name>
    <dbReference type="NCBI Taxonomy" id="2816035"/>
    <lineage>
        <taxon>Bacteria</taxon>
        <taxon>Pseudomonadati</taxon>
        <taxon>Bacteroidota</taxon>
        <taxon>Flavobacteriia</taxon>
        <taxon>Flavobacteriales</taxon>
        <taxon>Flavobacteriaceae</taxon>
        <taxon>Allomuricauda</taxon>
    </lineage>
</organism>
<dbReference type="SUPFAM" id="SSF49464">
    <property type="entry name" value="Carboxypeptidase regulatory domain-like"/>
    <property type="match status" value="1"/>
</dbReference>
<dbReference type="Proteomes" id="UP000664163">
    <property type="component" value="Unassembled WGS sequence"/>
</dbReference>
<gene>
    <name evidence="1" type="ORF">J0X13_04385</name>
</gene>
<protein>
    <submittedName>
        <fullName evidence="1">Carboxypeptidase regulatory-like domain-containing protein</fullName>
    </submittedName>
</protein>
<name>A0ABS3EUZ4_9FLAO</name>
<evidence type="ECO:0000313" key="2">
    <source>
        <dbReference type="Proteomes" id="UP000664163"/>
    </source>
</evidence>
<dbReference type="EMBL" id="JAFLND010000001">
    <property type="protein sequence ID" value="MBO0329771.1"/>
    <property type="molecule type" value="Genomic_DNA"/>
</dbReference>